<reference evidence="1" key="1">
    <citation type="submission" date="2022-05" db="EMBL/GenBank/DDBJ databases">
        <title>Chromosome-level genome of Chaenocephalus aceratus.</title>
        <authorList>
            <person name="Park H."/>
        </authorList>
    </citation>
    <scope>NUCLEOTIDE SEQUENCE</scope>
    <source>
        <strain evidence="1">KU_202001</strain>
    </source>
</reference>
<evidence type="ECO:0000313" key="1">
    <source>
        <dbReference type="EMBL" id="KAI4819238.1"/>
    </source>
</evidence>
<feature type="non-terminal residue" evidence="1">
    <location>
        <position position="1"/>
    </location>
</feature>
<dbReference type="Proteomes" id="UP001057452">
    <property type="component" value="Chromosome 10"/>
</dbReference>
<protein>
    <submittedName>
        <fullName evidence="1">Uncharacterized protein</fullName>
    </submittedName>
</protein>
<name>A0ACB9WZU7_CHAAC</name>
<dbReference type="EMBL" id="CM043794">
    <property type="protein sequence ID" value="KAI4819238.1"/>
    <property type="molecule type" value="Genomic_DNA"/>
</dbReference>
<feature type="non-terminal residue" evidence="1">
    <location>
        <position position="72"/>
    </location>
</feature>
<keyword evidence="2" id="KW-1185">Reference proteome</keyword>
<accession>A0ACB9WZU7</accession>
<comment type="caution">
    <text evidence="1">The sequence shown here is derived from an EMBL/GenBank/DDBJ whole genome shotgun (WGS) entry which is preliminary data.</text>
</comment>
<evidence type="ECO:0000313" key="2">
    <source>
        <dbReference type="Proteomes" id="UP001057452"/>
    </source>
</evidence>
<organism evidence="1 2">
    <name type="scientific">Chaenocephalus aceratus</name>
    <name type="common">Blackfin icefish</name>
    <name type="synonym">Chaenichthys aceratus</name>
    <dbReference type="NCBI Taxonomy" id="36190"/>
    <lineage>
        <taxon>Eukaryota</taxon>
        <taxon>Metazoa</taxon>
        <taxon>Chordata</taxon>
        <taxon>Craniata</taxon>
        <taxon>Vertebrata</taxon>
        <taxon>Euteleostomi</taxon>
        <taxon>Actinopterygii</taxon>
        <taxon>Neopterygii</taxon>
        <taxon>Teleostei</taxon>
        <taxon>Neoteleostei</taxon>
        <taxon>Acanthomorphata</taxon>
        <taxon>Eupercaria</taxon>
        <taxon>Perciformes</taxon>
        <taxon>Notothenioidei</taxon>
        <taxon>Channichthyidae</taxon>
        <taxon>Chaenocephalus</taxon>
    </lineage>
</organism>
<gene>
    <name evidence="1" type="ORF">KUCAC02_004494</name>
</gene>
<sequence>SGSLVKRTSSPENSTIGEVGAGGSCLVHKRPECGRGEITVPPELSSVPVLNSTSPYFPFVLLRPPSPALLST</sequence>
<proteinExistence type="predicted"/>